<reference evidence="2 3" key="1">
    <citation type="submission" date="2014-04" db="EMBL/GenBank/DDBJ databases">
        <authorList>
            <consortium name="DOE Joint Genome Institute"/>
            <person name="Kuo A."/>
            <person name="Kohler A."/>
            <person name="Costa M.D."/>
            <person name="Nagy L.G."/>
            <person name="Floudas D."/>
            <person name="Copeland A."/>
            <person name="Barry K.W."/>
            <person name="Cichocki N."/>
            <person name="Veneault-Fourrey C."/>
            <person name="LaButti K."/>
            <person name="Lindquist E.A."/>
            <person name="Lipzen A."/>
            <person name="Lundell T."/>
            <person name="Morin E."/>
            <person name="Murat C."/>
            <person name="Sun H."/>
            <person name="Tunlid A."/>
            <person name="Henrissat B."/>
            <person name="Grigoriev I.V."/>
            <person name="Hibbett D.S."/>
            <person name="Martin F."/>
            <person name="Nordberg H.P."/>
            <person name="Cantor M.N."/>
            <person name="Hua S.X."/>
        </authorList>
    </citation>
    <scope>NUCLEOTIDE SEQUENCE [LARGE SCALE GENOMIC DNA]</scope>
    <source>
        <strain evidence="2 3">441</strain>
    </source>
</reference>
<dbReference type="EMBL" id="KN834078">
    <property type="protein sequence ID" value="KIK12489.1"/>
    <property type="molecule type" value="Genomic_DNA"/>
</dbReference>
<protein>
    <submittedName>
        <fullName evidence="2">Uncharacterized protein</fullName>
    </submittedName>
</protein>
<gene>
    <name evidence="2" type="ORF">PISMIDRAFT_18711</name>
</gene>
<reference evidence="3" key="2">
    <citation type="submission" date="2015-01" db="EMBL/GenBank/DDBJ databases">
        <title>Evolutionary Origins and Diversification of the Mycorrhizal Mutualists.</title>
        <authorList>
            <consortium name="DOE Joint Genome Institute"/>
            <consortium name="Mycorrhizal Genomics Consortium"/>
            <person name="Kohler A."/>
            <person name="Kuo A."/>
            <person name="Nagy L.G."/>
            <person name="Floudas D."/>
            <person name="Copeland A."/>
            <person name="Barry K.W."/>
            <person name="Cichocki N."/>
            <person name="Veneault-Fourrey C."/>
            <person name="LaButti K."/>
            <person name="Lindquist E.A."/>
            <person name="Lipzen A."/>
            <person name="Lundell T."/>
            <person name="Morin E."/>
            <person name="Murat C."/>
            <person name="Riley R."/>
            <person name="Ohm R."/>
            <person name="Sun H."/>
            <person name="Tunlid A."/>
            <person name="Henrissat B."/>
            <person name="Grigoriev I.V."/>
            <person name="Hibbett D.S."/>
            <person name="Martin F."/>
        </authorList>
    </citation>
    <scope>NUCLEOTIDE SEQUENCE [LARGE SCALE GENOMIC DNA]</scope>
    <source>
        <strain evidence="3">441</strain>
    </source>
</reference>
<feature type="region of interest" description="Disordered" evidence="1">
    <location>
        <begin position="1"/>
        <end position="48"/>
    </location>
</feature>
<feature type="compositionally biased region" description="Basic and acidic residues" evidence="1">
    <location>
        <begin position="7"/>
        <end position="39"/>
    </location>
</feature>
<evidence type="ECO:0000256" key="1">
    <source>
        <dbReference type="SAM" id="MobiDB-lite"/>
    </source>
</evidence>
<keyword evidence="3" id="KW-1185">Reference proteome</keyword>
<dbReference type="HOGENOM" id="CLU_2251131_0_0_1"/>
<name>A0A0C9YF34_9AGAM</name>
<organism evidence="2 3">
    <name type="scientific">Pisolithus microcarpus 441</name>
    <dbReference type="NCBI Taxonomy" id="765257"/>
    <lineage>
        <taxon>Eukaryota</taxon>
        <taxon>Fungi</taxon>
        <taxon>Dikarya</taxon>
        <taxon>Basidiomycota</taxon>
        <taxon>Agaricomycotina</taxon>
        <taxon>Agaricomycetes</taxon>
        <taxon>Agaricomycetidae</taxon>
        <taxon>Boletales</taxon>
        <taxon>Sclerodermatineae</taxon>
        <taxon>Pisolithaceae</taxon>
        <taxon>Pisolithus</taxon>
    </lineage>
</organism>
<evidence type="ECO:0000313" key="2">
    <source>
        <dbReference type="EMBL" id="KIK12489.1"/>
    </source>
</evidence>
<evidence type="ECO:0000313" key="3">
    <source>
        <dbReference type="Proteomes" id="UP000054018"/>
    </source>
</evidence>
<dbReference type="AlphaFoldDB" id="A0A0C9YF34"/>
<accession>A0A0C9YF34</accession>
<dbReference type="Proteomes" id="UP000054018">
    <property type="component" value="Unassembled WGS sequence"/>
</dbReference>
<proteinExistence type="predicted"/>
<sequence>MISFGTRAKEEEWVGELKNEGKVAEQDEGEQKREEEKASEQPPPSHNDVAEVVIVQKTTSERTTKLRIINPWEIDAVRTPIFGRQESFQLWIFGDESLDEFGSA</sequence>